<keyword evidence="4" id="KW-1185">Reference proteome</keyword>
<reference evidence="3 4" key="1">
    <citation type="submission" date="2019-03" db="EMBL/GenBank/DDBJ databases">
        <title>Genomic Encyclopedia of Type Strains, Phase IV (KMG-IV): sequencing the most valuable type-strain genomes for metagenomic binning, comparative biology and taxonomic classification.</title>
        <authorList>
            <person name="Goeker M."/>
        </authorList>
    </citation>
    <scope>NUCLEOTIDE SEQUENCE [LARGE SCALE GENOMIC DNA]</scope>
    <source>
        <strain evidence="3 4">DSM 45934</strain>
    </source>
</reference>
<evidence type="ECO:0000313" key="4">
    <source>
        <dbReference type="Proteomes" id="UP000295680"/>
    </source>
</evidence>
<sequence length="125" mass="14079">MAAEITRLQRETLQHEYGCETQRLQPWAVLNAPFEGSYAVVRAGTSSTLHSHHEHEIFIAIRGAAMIECDGERTPLRCGDVAFFRPGREHCVHNAGDEDFEFYSVWWDAELAQGFLTRDNAGAQA</sequence>
<dbReference type="GO" id="GO:0046872">
    <property type="term" value="F:metal ion binding"/>
    <property type="evidence" value="ECO:0007669"/>
    <property type="project" value="UniProtKB-KW"/>
</dbReference>
<gene>
    <name evidence="3" type="ORF">EV192_10963</name>
</gene>
<dbReference type="Proteomes" id="UP000295680">
    <property type="component" value="Unassembled WGS sequence"/>
</dbReference>
<feature type="domain" description="Cupin type-2" evidence="2">
    <location>
        <begin position="40"/>
        <end position="106"/>
    </location>
</feature>
<evidence type="ECO:0000259" key="2">
    <source>
        <dbReference type="Pfam" id="PF07883"/>
    </source>
</evidence>
<dbReference type="Gene3D" id="2.60.120.10">
    <property type="entry name" value="Jelly Rolls"/>
    <property type="match status" value="1"/>
</dbReference>
<dbReference type="InterPro" id="IPR051610">
    <property type="entry name" value="GPI/OXD"/>
</dbReference>
<dbReference type="PANTHER" id="PTHR35848:SF6">
    <property type="entry name" value="CUPIN TYPE-2 DOMAIN-CONTAINING PROTEIN"/>
    <property type="match status" value="1"/>
</dbReference>
<dbReference type="RefSeq" id="WP_132123085.1">
    <property type="nucleotide sequence ID" value="NZ_SLWS01000009.1"/>
</dbReference>
<keyword evidence="1" id="KW-0479">Metal-binding</keyword>
<evidence type="ECO:0000313" key="3">
    <source>
        <dbReference type="EMBL" id="TCO54083.1"/>
    </source>
</evidence>
<dbReference type="EMBL" id="SLWS01000009">
    <property type="protein sequence ID" value="TCO54083.1"/>
    <property type="molecule type" value="Genomic_DNA"/>
</dbReference>
<comment type="caution">
    <text evidence="3">The sequence shown here is derived from an EMBL/GenBank/DDBJ whole genome shotgun (WGS) entry which is preliminary data.</text>
</comment>
<dbReference type="OrthoDB" id="3296127at2"/>
<accession>A0A4R2J5G2</accession>
<dbReference type="AlphaFoldDB" id="A0A4R2J5G2"/>
<dbReference type="CDD" id="cd06988">
    <property type="entry name" value="cupin_DddK"/>
    <property type="match status" value="1"/>
</dbReference>
<dbReference type="Pfam" id="PF07883">
    <property type="entry name" value="Cupin_2"/>
    <property type="match status" value="1"/>
</dbReference>
<name>A0A4R2J5G2_9PSEU</name>
<protein>
    <submittedName>
        <fullName evidence="3">Cupin domain</fullName>
    </submittedName>
</protein>
<organism evidence="3 4">
    <name type="scientific">Actinocrispum wychmicini</name>
    <dbReference type="NCBI Taxonomy" id="1213861"/>
    <lineage>
        <taxon>Bacteria</taxon>
        <taxon>Bacillati</taxon>
        <taxon>Actinomycetota</taxon>
        <taxon>Actinomycetes</taxon>
        <taxon>Pseudonocardiales</taxon>
        <taxon>Pseudonocardiaceae</taxon>
        <taxon>Actinocrispum</taxon>
    </lineage>
</organism>
<proteinExistence type="predicted"/>
<dbReference type="InterPro" id="IPR014710">
    <property type="entry name" value="RmlC-like_jellyroll"/>
</dbReference>
<dbReference type="InterPro" id="IPR013096">
    <property type="entry name" value="Cupin_2"/>
</dbReference>
<evidence type="ECO:0000256" key="1">
    <source>
        <dbReference type="ARBA" id="ARBA00022723"/>
    </source>
</evidence>
<dbReference type="SUPFAM" id="SSF51182">
    <property type="entry name" value="RmlC-like cupins"/>
    <property type="match status" value="1"/>
</dbReference>
<dbReference type="PANTHER" id="PTHR35848">
    <property type="entry name" value="OXALATE-BINDING PROTEIN"/>
    <property type="match status" value="1"/>
</dbReference>
<dbReference type="InterPro" id="IPR011051">
    <property type="entry name" value="RmlC_Cupin_sf"/>
</dbReference>